<accession>A0A128EVV0</accession>
<organism evidence="3 4">
    <name type="scientific">Grimontia celer</name>
    <dbReference type="NCBI Taxonomy" id="1796497"/>
    <lineage>
        <taxon>Bacteria</taxon>
        <taxon>Pseudomonadati</taxon>
        <taxon>Pseudomonadota</taxon>
        <taxon>Gammaproteobacteria</taxon>
        <taxon>Vibrionales</taxon>
        <taxon>Vibrionaceae</taxon>
        <taxon>Grimontia</taxon>
    </lineage>
</organism>
<protein>
    <submittedName>
        <fullName evidence="3">N-substituted formamide deformylase</fullName>
        <ecNumber evidence="3">3.5.1.91</ecNumber>
    </submittedName>
</protein>
<reference evidence="4" key="1">
    <citation type="submission" date="2016-02" db="EMBL/GenBank/DDBJ databases">
        <authorList>
            <person name="Rodrigo-Torres Lidia"/>
            <person name="Arahal R.David."/>
        </authorList>
    </citation>
    <scope>NUCLEOTIDE SEQUENCE [LARGE SCALE GENOMIC DNA]</scope>
    <source>
        <strain evidence="4">CECT 9029</strain>
    </source>
</reference>
<dbReference type="STRING" id="1796497.GCE9029_00758"/>
<sequence length="600" mass="65724">MKVSTAALTALFITAPALATSPPKPFADTIYHNAQVVTVNDAQPEAQAVAILNGKILAVGENADVLRLKGDKTKVVDLKGLTMIPGFIDAHGHVMNTGLQAVSANLLSPPDGPVTDIASLQQALRKWAEVPVNKAQDFIIGFGYDDSQLKEKIHPTRFDLDKVSTEVPILIIHQSGHLGVMNSKALEMMKLTAKSKNPPGGVIRRVKGSDEPNGVLEESAFFGALIPLFSQISPDENEMLFRAGMDLYAKYGYTTAQEGRSMSDSIKTMYEIAQHDPLPIDVVAYTDIQLGTETLKAPYLSRSYTNGFRLGGVKLTLDGSPQGKTAWLTKPYLVPPEGQNAEYRGYPIMSDEDAEKYVGMAMENGWQLLTHANGDASIDQYIRAVKNATAKYGAKERRFVAIHAQTAREDQVQAFKDLNVIPSFFPMHTFYWGDWHAQSVLGDERAENISPTGWAMDRGMIFTSHHDAPVAFPDSMRVYSATVNRITRSGRILGKDQRVSSMTALKAQTIWSAYQHFEEDTKGSIEVGKVADLVLLSDNPLTIDPMKLANISVLTTIKNGEIIYTKANDKTALESCASSTRCQKLASHTMMIAGLIPHKH</sequence>
<name>A0A128EVV0_9GAMM</name>
<gene>
    <name evidence="3" type="primary">nfdA_1</name>
    <name evidence="3" type="ORF">GCE9029_00758</name>
</gene>
<feature type="domain" description="Amidohydrolase 3" evidence="2">
    <location>
        <begin position="74"/>
        <end position="564"/>
    </location>
</feature>
<proteinExistence type="predicted"/>
<dbReference type="PANTHER" id="PTHR22642">
    <property type="entry name" value="IMIDAZOLONEPROPIONASE"/>
    <property type="match status" value="1"/>
</dbReference>
<dbReference type="Gene3D" id="3.20.20.140">
    <property type="entry name" value="Metal-dependent hydrolases"/>
    <property type="match status" value="1"/>
</dbReference>
<dbReference type="Gene3D" id="3.10.310.70">
    <property type="match status" value="1"/>
</dbReference>
<dbReference type="PANTHER" id="PTHR22642:SF2">
    <property type="entry name" value="PROTEIN LONG AFTER FAR-RED 3"/>
    <property type="match status" value="1"/>
</dbReference>
<dbReference type="OrthoDB" id="9031471at2"/>
<dbReference type="Pfam" id="PF07969">
    <property type="entry name" value="Amidohydro_3"/>
    <property type="match status" value="1"/>
</dbReference>
<dbReference type="InterPro" id="IPR013108">
    <property type="entry name" value="Amidohydro_3"/>
</dbReference>
<evidence type="ECO:0000256" key="1">
    <source>
        <dbReference type="SAM" id="SignalP"/>
    </source>
</evidence>
<dbReference type="InterPro" id="IPR033932">
    <property type="entry name" value="YtcJ-like"/>
</dbReference>
<dbReference type="EMBL" id="FIZX01000001">
    <property type="protein sequence ID" value="CZF78304.1"/>
    <property type="molecule type" value="Genomic_DNA"/>
</dbReference>
<evidence type="ECO:0000313" key="4">
    <source>
        <dbReference type="Proteomes" id="UP000071641"/>
    </source>
</evidence>
<evidence type="ECO:0000313" key="3">
    <source>
        <dbReference type="EMBL" id="CZF78304.1"/>
    </source>
</evidence>
<dbReference type="Proteomes" id="UP000071641">
    <property type="component" value="Unassembled WGS sequence"/>
</dbReference>
<dbReference type="AlphaFoldDB" id="A0A128EVV0"/>
<dbReference type="InterPro" id="IPR032466">
    <property type="entry name" value="Metal_Hydrolase"/>
</dbReference>
<dbReference type="Gene3D" id="2.30.40.10">
    <property type="entry name" value="Urease, subunit C, domain 1"/>
    <property type="match status" value="1"/>
</dbReference>
<dbReference type="SUPFAM" id="SSF51556">
    <property type="entry name" value="Metallo-dependent hydrolases"/>
    <property type="match status" value="1"/>
</dbReference>
<dbReference type="InterPro" id="IPR011059">
    <property type="entry name" value="Metal-dep_hydrolase_composite"/>
</dbReference>
<feature type="chain" id="PRO_5007281713" evidence="1">
    <location>
        <begin position="20"/>
        <end position="600"/>
    </location>
</feature>
<dbReference type="RefSeq" id="WP_062661091.1">
    <property type="nucleotide sequence ID" value="NZ_FIZX01000001.1"/>
</dbReference>
<keyword evidence="4" id="KW-1185">Reference proteome</keyword>
<evidence type="ECO:0000259" key="2">
    <source>
        <dbReference type="Pfam" id="PF07969"/>
    </source>
</evidence>
<keyword evidence="3" id="KW-0378">Hydrolase</keyword>
<dbReference type="GO" id="GO:0016810">
    <property type="term" value="F:hydrolase activity, acting on carbon-nitrogen (but not peptide) bonds"/>
    <property type="evidence" value="ECO:0007669"/>
    <property type="project" value="InterPro"/>
</dbReference>
<keyword evidence="1" id="KW-0732">Signal</keyword>
<feature type="signal peptide" evidence="1">
    <location>
        <begin position="1"/>
        <end position="19"/>
    </location>
</feature>
<dbReference type="CDD" id="cd01300">
    <property type="entry name" value="YtcJ_like"/>
    <property type="match status" value="1"/>
</dbReference>
<dbReference type="SUPFAM" id="SSF51338">
    <property type="entry name" value="Composite domain of metallo-dependent hydrolases"/>
    <property type="match status" value="1"/>
</dbReference>
<dbReference type="EC" id="3.5.1.91" evidence="3"/>